<dbReference type="EMBL" id="HBUE01334317">
    <property type="protein sequence ID" value="CAG6595067.1"/>
    <property type="molecule type" value="Transcribed_RNA"/>
</dbReference>
<dbReference type="EMBL" id="HBUE01227567">
    <property type="protein sequence ID" value="CAG6542948.1"/>
    <property type="molecule type" value="Transcribed_RNA"/>
</dbReference>
<accession>A0A8D7ZYV8</accession>
<dbReference type="EMBL" id="HBUE01227565">
    <property type="protein sequence ID" value="CAG6542944.1"/>
    <property type="molecule type" value="Transcribed_RNA"/>
</dbReference>
<dbReference type="EMBL" id="HBUE01334323">
    <property type="protein sequence ID" value="CAG6595079.1"/>
    <property type="molecule type" value="Transcribed_RNA"/>
</dbReference>
<evidence type="ECO:0000313" key="1">
    <source>
        <dbReference type="EMBL" id="CAG6447017.1"/>
    </source>
</evidence>
<dbReference type="EMBL" id="HBUE01008155">
    <property type="protein sequence ID" value="CAG6447005.1"/>
    <property type="molecule type" value="Transcribed_RNA"/>
</dbReference>
<dbReference type="EMBL" id="HBUE01227571">
    <property type="protein sequence ID" value="CAG6542956.1"/>
    <property type="molecule type" value="Transcribed_RNA"/>
</dbReference>
<dbReference type="EMBL" id="HBUE01008157">
    <property type="protein sequence ID" value="CAG6447017.1"/>
    <property type="molecule type" value="Transcribed_RNA"/>
</dbReference>
<dbReference type="EMBL" id="HBUE01227568">
    <property type="protein sequence ID" value="CAG6542950.1"/>
    <property type="molecule type" value="Transcribed_RNA"/>
</dbReference>
<sequence>MRFLRRFPCGTSTIRERRLRWDGPSRRCPTGRPCLGLEVTGTGRRSRVGPSFLPRTFRRRGWRVGTRCRASGWAIRTRAFRCLAIRRTCFIRTRRYRGGGRCL</sequence>
<dbReference type="EMBL" id="HBUE01334321">
    <property type="protein sequence ID" value="CAG6595075.1"/>
    <property type="molecule type" value="Transcribed_RNA"/>
</dbReference>
<organism evidence="1">
    <name type="scientific">Culex pipiens</name>
    <name type="common">House mosquito</name>
    <dbReference type="NCBI Taxonomy" id="7175"/>
    <lineage>
        <taxon>Eukaryota</taxon>
        <taxon>Metazoa</taxon>
        <taxon>Ecdysozoa</taxon>
        <taxon>Arthropoda</taxon>
        <taxon>Hexapoda</taxon>
        <taxon>Insecta</taxon>
        <taxon>Pterygota</taxon>
        <taxon>Neoptera</taxon>
        <taxon>Endopterygota</taxon>
        <taxon>Diptera</taxon>
        <taxon>Nematocera</taxon>
        <taxon>Culicoidea</taxon>
        <taxon>Culicidae</taxon>
        <taxon>Culicinae</taxon>
        <taxon>Culicini</taxon>
        <taxon>Culex</taxon>
        <taxon>Culex</taxon>
    </lineage>
</organism>
<dbReference type="EMBL" id="HBUE01227566">
    <property type="protein sequence ID" value="CAG6542946.1"/>
    <property type="molecule type" value="Transcribed_RNA"/>
</dbReference>
<dbReference type="AlphaFoldDB" id="A0A8D7ZYV8"/>
<dbReference type="EMBL" id="HBUE01008151">
    <property type="protein sequence ID" value="CAG6446988.1"/>
    <property type="molecule type" value="Transcribed_RNA"/>
</dbReference>
<protein>
    <submittedName>
        <fullName evidence="1">(northern house mosquito) hypothetical protein</fullName>
    </submittedName>
</protein>
<dbReference type="EMBL" id="HBUE01334316">
    <property type="protein sequence ID" value="CAG6595065.1"/>
    <property type="molecule type" value="Transcribed_RNA"/>
</dbReference>
<dbReference type="EMBL" id="HBUE01334320">
    <property type="protein sequence ID" value="CAG6595073.1"/>
    <property type="molecule type" value="Transcribed_RNA"/>
</dbReference>
<dbReference type="EMBL" id="HBUE01334318">
    <property type="protein sequence ID" value="CAG6595069.1"/>
    <property type="molecule type" value="Transcribed_RNA"/>
</dbReference>
<reference evidence="1" key="1">
    <citation type="submission" date="2021-05" db="EMBL/GenBank/DDBJ databases">
        <authorList>
            <person name="Alioto T."/>
            <person name="Alioto T."/>
            <person name="Gomez Garrido J."/>
        </authorList>
    </citation>
    <scope>NUCLEOTIDE SEQUENCE</scope>
</reference>
<dbReference type="EMBL" id="HBUE01334322">
    <property type="protein sequence ID" value="CAG6595077.1"/>
    <property type="molecule type" value="Transcribed_RNA"/>
</dbReference>
<dbReference type="EMBL" id="HBUE01334319">
    <property type="protein sequence ID" value="CAG6595071.1"/>
    <property type="molecule type" value="Transcribed_RNA"/>
</dbReference>
<name>A0A8D7ZYV8_CULPI</name>
<dbReference type="EMBL" id="HBUE01008156">
    <property type="protein sequence ID" value="CAG6447011.1"/>
    <property type="molecule type" value="Transcribed_RNA"/>
</dbReference>
<dbReference type="EMBL" id="HBUE01008153">
    <property type="protein sequence ID" value="CAG6446998.1"/>
    <property type="molecule type" value="Transcribed_RNA"/>
</dbReference>
<proteinExistence type="predicted"/>
<dbReference type="EMBL" id="HBUE01227572">
    <property type="protein sequence ID" value="CAG6542958.1"/>
    <property type="molecule type" value="Transcribed_RNA"/>
</dbReference>
<dbReference type="EMBL" id="HBUE01227570">
    <property type="protein sequence ID" value="CAG6542954.1"/>
    <property type="molecule type" value="Transcribed_RNA"/>
</dbReference>
<dbReference type="EMBL" id="HBUE01227569">
    <property type="protein sequence ID" value="CAG6542952.1"/>
    <property type="molecule type" value="Transcribed_RNA"/>
</dbReference>
<dbReference type="EMBL" id="HBUE01008152">
    <property type="protein sequence ID" value="CAG6446992.1"/>
    <property type="molecule type" value="Transcribed_RNA"/>
</dbReference>